<keyword evidence="6" id="KW-0560">Oxidoreductase</keyword>
<evidence type="ECO:0000256" key="8">
    <source>
        <dbReference type="ARBA" id="ARBA00023133"/>
    </source>
</evidence>
<feature type="transmembrane region" description="Helical" evidence="12">
    <location>
        <begin position="106"/>
        <end position="127"/>
    </location>
</feature>
<evidence type="ECO:0000256" key="11">
    <source>
        <dbReference type="ARBA" id="ARBA00023444"/>
    </source>
</evidence>
<keyword evidence="7" id="KW-0408">Iron</keyword>
<feature type="transmembrane region" description="Helical" evidence="12">
    <location>
        <begin position="248"/>
        <end position="266"/>
    </location>
</feature>
<evidence type="ECO:0000256" key="6">
    <source>
        <dbReference type="ARBA" id="ARBA00023002"/>
    </source>
</evidence>
<evidence type="ECO:0000256" key="3">
    <source>
        <dbReference type="ARBA" id="ARBA00022692"/>
    </source>
</evidence>
<evidence type="ECO:0000256" key="5">
    <source>
        <dbReference type="ARBA" id="ARBA00022989"/>
    </source>
</evidence>
<dbReference type="GO" id="GO:0006784">
    <property type="term" value="P:heme A biosynthetic process"/>
    <property type="evidence" value="ECO:0007669"/>
    <property type="project" value="InterPro"/>
</dbReference>
<keyword evidence="4" id="KW-0479">Metal-binding</keyword>
<comment type="caution">
    <text evidence="13">The sequence shown here is derived from an EMBL/GenBank/DDBJ whole genome shotgun (WGS) entry which is preliminary data.</text>
</comment>
<dbReference type="GO" id="GO:0016491">
    <property type="term" value="F:oxidoreductase activity"/>
    <property type="evidence" value="ECO:0007669"/>
    <property type="project" value="UniProtKB-KW"/>
</dbReference>
<evidence type="ECO:0000256" key="10">
    <source>
        <dbReference type="ARBA" id="ARBA00023157"/>
    </source>
</evidence>
<keyword evidence="2" id="KW-1003">Cell membrane</keyword>
<dbReference type="OrthoDB" id="1447144at2"/>
<feature type="transmembrane region" description="Helical" evidence="12">
    <location>
        <begin position="304"/>
        <end position="324"/>
    </location>
</feature>
<feature type="transmembrane region" description="Helical" evidence="12">
    <location>
        <begin position="278"/>
        <end position="298"/>
    </location>
</feature>
<comment type="subcellular location">
    <subcellularLocation>
        <location evidence="1">Membrane</location>
        <topology evidence="1">Multi-pass membrane protein</topology>
    </subcellularLocation>
</comment>
<evidence type="ECO:0000256" key="2">
    <source>
        <dbReference type="ARBA" id="ARBA00022475"/>
    </source>
</evidence>
<reference evidence="13 15" key="1">
    <citation type="journal article" date="2014" name="BMC Genomics">
        <title>The genome of the intracellular bacterium of the coastal bivalve, Solemya velum: a blueprint for thriving in and out of symbiosis.</title>
        <authorList>
            <person name="Dmytrenko O."/>
            <person name="Russell S.L."/>
            <person name="Loo W.T."/>
            <person name="Fontanez K.M."/>
            <person name="Liao L."/>
            <person name="Roeselers G."/>
            <person name="Sharma R."/>
            <person name="Stewart F.J."/>
            <person name="Newton I.L."/>
            <person name="Woyke T."/>
            <person name="Wu D."/>
            <person name="Lang J.M."/>
            <person name="Eisen J.A."/>
            <person name="Cavanaugh C.M."/>
        </authorList>
    </citation>
    <scope>NUCLEOTIDE SEQUENCE [LARGE SCALE GENOMIC DNA]</scope>
    <source>
        <strain evidence="13 15">WH</strain>
    </source>
</reference>
<organism evidence="13 15">
    <name type="scientific">Solemya velum gill symbiont</name>
    <dbReference type="NCBI Taxonomy" id="2340"/>
    <lineage>
        <taxon>Bacteria</taxon>
        <taxon>Pseudomonadati</taxon>
        <taxon>Pseudomonadota</taxon>
        <taxon>Gammaproteobacteria</taxon>
        <taxon>sulfur-oxidizing symbionts</taxon>
    </lineage>
</organism>
<reference evidence="14 16" key="2">
    <citation type="submission" date="2016-11" db="EMBL/GenBank/DDBJ databases">
        <title>Mixed transmission modes and dynamic genome evolution in an obligate animal-bacterial symbiosis.</title>
        <authorList>
            <person name="Russell S.L."/>
            <person name="Corbett-Detig R.B."/>
            <person name="Cavanaugh C.M."/>
        </authorList>
    </citation>
    <scope>NUCLEOTIDE SEQUENCE [LARGE SCALE GENOMIC DNA]</scope>
    <source>
        <strain evidence="14">MA-KB16</strain>
    </source>
</reference>
<dbReference type="EMBL" id="MPNX01000001">
    <property type="protein sequence ID" value="OOY36179.1"/>
    <property type="molecule type" value="Genomic_DNA"/>
</dbReference>
<evidence type="ECO:0000256" key="7">
    <source>
        <dbReference type="ARBA" id="ARBA00023004"/>
    </source>
</evidence>
<name>A0A0B0H856_SOVGS</name>
<feature type="transmembrane region" description="Helical" evidence="12">
    <location>
        <begin position="171"/>
        <end position="190"/>
    </location>
</feature>
<evidence type="ECO:0000313" key="16">
    <source>
        <dbReference type="Proteomes" id="UP000190962"/>
    </source>
</evidence>
<dbReference type="STRING" id="2340.JV46_24550"/>
<evidence type="ECO:0000313" key="15">
    <source>
        <dbReference type="Proteomes" id="UP000030856"/>
    </source>
</evidence>
<evidence type="ECO:0000256" key="1">
    <source>
        <dbReference type="ARBA" id="ARBA00004141"/>
    </source>
</evidence>
<keyword evidence="10" id="KW-1015">Disulfide bond</keyword>
<keyword evidence="5 12" id="KW-1133">Transmembrane helix</keyword>
<evidence type="ECO:0000256" key="12">
    <source>
        <dbReference type="SAM" id="Phobius"/>
    </source>
</evidence>
<dbReference type="PANTHER" id="PTHR35457">
    <property type="entry name" value="HEME A SYNTHASE"/>
    <property type="match status" value="1"/>
</dbReference>
<gene>
    <name evidence="14" type="ORF">BOV88_00855</name>
    <name evidence="13" type="ORF">JV46_24550</name>
</gene>
<dbReference type="PATRIC" id="fig|2340.3.peg.2136"/>
<keyword evidence="15" id="KW-1185">Reference proteome</keyword>
<feature type="transmembrane region" description="Helical" evidence="12">
    <location>
        <begin position="75"/>
        <end position="94"/>
    </location>
</feature>
<dbReference type="PANTHER" id="PTHR35457:SF1">
    <property type="entry name" value="HEME A SYNTHASE"/>
    <property type="match status" value="1"/>
</dbReference>
<keyword evidence="3 12" id="KW-0812">Transmembrane</keyword>
<feature type="transmembrane region" description="Helical" evidence="12">
    <location>
        <begin position="133"/>
        <end position="151"/>
    </location>
</feature>
<evidence type="ECO:0000256" key="9">
    <source>
        <dbReference type="ARBA" id="ARBA00023136"/>
    </source>
</evidence>
<dbReference type="GO" id="GO:0046872">
    <property type="term" value="F:metal ion binding"/>
    <property type="evidence" value="ECO:0007669"/>
    <property type="project" value="UniProtKB-KW"/>
</dbReference>
<dbReference type="GO" id="GO:0016020">
    <property type="term" value="C:membrane"/>
    <property type="evidence" value="ECO:0007669"/>
    <property type="project" value="UniProtKB-SubCell"/>
</dbReference>
<dbReference type="Proteomes" id="UP000190962">
    <property type="component" value="Unassembled WGS sequence"/>
</dbReference>
<dbReference type="eggNOG" id="COG1612">
    <property type="taxonomic scope" value="Bacteria"/>
</dbReference>
<protein>
    <submittedName>
        <fullName evidence="13">Putative cytochrome oxidase assembly protein</fullName>
    </submittedName>
</protein>
<dbReference type="RefSeq" id="WP_078452795.1">
    <property type="nucleotide sequence ID" value="NZ_MPPZ01000002.1"/>
</dbReference>
<evidence type="ECO:0000256" key="4">
    <source>
        <dbReference type="ARBA" id="ARBA00022723"/>
    </source>
</evidence>
<comment type="pathway">
    <text evidence="11">Porphyrin-containing compound metabolism.</text>
</comment>
<proteinExistence type="predicted"/>
<keyword evidence="8" id="KW-0350">Heme biosynthesis</keyword>
<dbReference type="AlphaFoldDB" id="A0A0B0H856"/>
<dbReference type="InterPro" id="IPR003780">
    <property type="entry name" value="COX15/CtaA_fam"/>
</dbReference>
<dbReference type="EMBL" id="JRAA01000003">
    <property type="protein sequence ID" value="KHF24059.1"/>
    <property type="molecule type" value="Genomic_DNA"/>
</dbReference>
<keyword evidence="9 12" id="KW-0472">Membrane</keyword>
<dbReference type="Proteomes" id="UP000030856">
    <property type="component" value="Unassembled WGS sequence"/>
</dbReference>
<sequence>MRSWFKNITLSAALLAFIVVVLGAFVRLTDAGLGCPDWPGCYGLLTAPEVGSQTADIMHTESGVAKAWNEMIHRYVAGILGLLVLALTVIAVLNRRDPEQPVAVPVALLALVIFQALLGMWTVTMLLRPEIVTLHLLMGMATLAILWWLWFRTAGERSLLSYSDKSKSTGYWAFAALTLVYLQIALGGWVSTNYAALHCPDFPTCQEQWWPQTDFAGAFDLNHGDDSNFEGGKLTNTQGVTVHITHRIGALILLVFFSIMVWIAQIKNDHRFKQASRAIAFLLLIQIGLGISNVLFLLPLPVAVAHNGVAALLLIASVYLNHVANPRKLN</sequence>
<evidence type="ECO:0000313" key="14">
    <source>
        <dbReference type="EMBL" id="OOY36179.1"/>
    </source>
</evidence>
<accession>A0A0B0H856</accession>
<evidence type="ECO:0000313" key="13">
    <source>
        <dbReference type="EMBL" id="KHF24059.1"/>
    </source>
</evidence>
<dbReference type="Pfam" id="PF02628">
    <property type="entry name" value="COX15-CtaA"/>
    <property type="match status" value="1"/>
</dbReference>
<dbReference type="InterPro" id="IPR050450">
    <property type="entry name" value="COX15/CtaA_HemeA_synthase"/>
</dbReference>